<evidence type="ECO:0000313" key="1">
    <source>
        <dbReference type="EMBL" id="KOF69108.1"/>
    </source>
</evidence>
<gene>
    <name evidence="1" type="ORF">OCBIM_22005644mg</name>
</gene>
<accession>A0A0L8FWM3</accession>
<name>A0A0L8FWM3_OCTBM</name>
<proteinExistence type="predicted"/>
<organism evidence="1">
    <name type="scientific">Octopus bimaculoides</name>
    <name type="common">California two-spotted octopus</name>
    <dbReference type="NCBI Taxonomy" id="37653"/>
    <lineage>
        <taxon>Eukaryota</taxon>
        <taxon>Metazoa</taxon>
        <taxon>Spiralia</taxon>
        <taxon>Lophotrochozoa</taxon>
        <taxon>Mollusca</taxon>
        <taxon>Cephalopoda</taxon>
        <taxon>Coleoidea</taxon>
        <taxon>Octopodiformes</taxon>
        <taxon>Octopoda</taxon>
        <taxon>Incirrata</taxon>
        <taxon>Octopodidae</taxon>
        <taxon>Octopus</taxon>
    </lineage>
</organism>
<dbReference type="AlphaFoldDB" id="A0A0L8FWM3"/>
<sequence>MWGCSVMCHSMPSLQSNSGMLVDNVRWWAIRGQQDFRNGILKQTITFNFRFVVLPTSVMSCVSHS</sequence>
<dbReference type="EMBL" id="KQ425692">
    <property type="protein sequence ID" value="KOF69108.1"/>
    <property type="molecule type" value="Genomic_DNA"/>
</dbReference>
<protein>
    <submittedName>
        <fullName evidence="1">Uncharacterized protein</fullName>
    </submittedName>
</protein>
<reference evidence="1" key="1">
    <citation type="submission" date="2015-07" db="EMBL/GenBank/DDBJ databases">
        <title>MeaNS - Measles Nucleotide Surveillance Program.</title>
        <authorList>
            <person name="Tran T."/>
            <person name="Druce J."/>
        </authorList>
    </citation>
    <scope>NUCLEOTIDE SEQUENCE</scope>
    <source>
        <strain evidence="1">UCB-OBI-ISO-001</strain>
        <tissue evidence="1">Gonad</tissue>
    </source>
</reference>